<dbReference type="InterPro" id="IPR056780">
    <property type="entry name" value="Renin_r_C"/>
</dbReference>
<organism evidence="16">
    <name type="scientific">Clastoptera arizonana</name>
    <name type="common">Arizona spittle bug</name>
    <dbReference type="NCBI Taxonomy" id="38151"/>
    <lineage>
        <taxon>Eukaryota</taxon>
        <taxon>Metazoa</taxon>
        <taxon>Ecdysozoa</taxon>
        <taxon>Arthropoda</taxon>
        <taxon>Hexapoda</taxon>
        <taxon>Insecta</taxon>
        <taxon>Pterygota</taxon>
        <taxon>Neoptera</taxon>
        <taxon>Paraneoptera</taxon>
        <taxon>Hemiptera</taxon>
        <taxon>Auchenorrhyncha</taxon>
        <taxon>Cercopoidea</taxon>
        <taxon>Clastopteridae</taxon>
        <taxon>Clastoptera</taxon>
    </lineage>
</organism>
<evidence type="ECO:0000313" key="16">
    <source>
        <dbReference type="EMBL" id="JAS21335.1"/>
    </source>
</evidence>
<dbReference type="EMBL" id="GEDC01015963">
    <property type="protein sequence ID" value="JAS21335.1"/>
    <property type="molecule type" value="Transcribed_RNA"/>
</dbReference>
<sequence length="331" mass="36950">MIQWHLIVFLSSLYISVNGDGEVLFTSSPPALKFQGHDEVDLSTIKDIFSLAMGYSTSQSSEWKGLSIKSPFKFAIAVVGLAIPGVASLGIPEEHHFPLLTDSLLDETWVSVESSVLERYPYAENLTLVHISLDDGKEEAEVNLGKGVLEIKPFSGLVHLKYSIDEHKAFLDQLALLNAVSDKINEKGVEFDGIQDAYWFVLPAYHPLLDIEGEESKVILEAKRLLSTAIRRLTQAYESAYNGRVLIACLASDVKHSRRIRRQSIEASNDTYNWNLAPIYDSDYAPTFNIILWFSIAFTMALIAVSLVIAGMDPGDSIIYRMTSNRMKKEN</sequence>
<protein>
    <recommendedName>
        <fullName evidence="17">Renin receptor</fullName>
    </recommendedName>
</protein>
<keyword evidence="11" id="KW-0675">Receptor</keyword>
<dbReference type="Pfam" id="PF07850">
    <property type="entry name" value="Renin_r"/>
    <property type="match status" value="1"/>
</dbReference>
<keyword evidence="6 12" id="KW-0812">Transmembrane</keyword>
<proteinExistence type="predicted"/>
<feature type="transmembrane region" description="Helical" evidence="12">
    <location>
        <begin position="290"/>
        <end position="312"/>
    </location>
</feature>
<dbReference type="GO" id="GO:0038023">
    <property type="term" value="F:signaling receptor activity"/>
    <property type="evidence" value="ECO:0007669"/>
    <property type="project" value="InterPro"/>
</dbReference>
<accession>A0A1B6D6Y8</accession>
<evidence type="ECO:0000256" key="3">
    <source>
        <dbReference type="ARBA" id="ARBA00004373"/>
    </source>
</evidence>
<evidence type="ECO:0000256" key="11">
    <source>
        <dbReference type="ARBA" id="ARBA00023170"/>
    </source>
</evidence>
<evidence type="ECO:0000256" key="10">
    <source>
        <dbReference type="ARBA" id="ARBA00023136"/>
    </source>
</evidence>
<feature type="chain" id="PRO_5008581121" description="Renin receptor" evidence="13">
    <location>
        <begin position="20"/>
        <end position="331"/>
    </location>
</feature>
<keyword evidence="4" id="KW-1003">Cell membrane</keyword>
<feature type="domain" description="Renin receptor-like C-terminal transmembrane spanning segment" evidence="14">
    <location>
        <begin position="264"/>
        <end position="329"/>
    </location>
</feature>
<dbReference type="InterPro" id="IPR057318">
    <property type="entry name" value="RENR_N"/>
</dbReference>
<evidence type="ECO:0000256" key="12">
    <source>
        <dbReference type="SAM" id="Phobius"/>
    </source>
</evidence>
<keyword evidence="8" id="KW-0256">Endoplasmic reticulum</keyword>
<dbReference type="InterPro" id="IPR012493">
    <property type="entry name" value="Renin_rcpt"/>
</dbReference>
<evidence type="ECO:0000256" key="2">
    <source>
        <dbReference type="ARBA" id="ARBA00004251"/>
    </source>
</evidence>
<dbReference type="PANTHER" id="PTHR13351:SF1">
    <property type="entry name" value="RENIN RECEPTOR"/>
    <property type="match status" value="1"/>
</dbReference>
<reference evidence="16" key="1">
    <citation type="submission" date="2015-12" db="EMBL/GenBank/DDBJ databases">
        <title>De novo transcriptome assembly of four potential Pierce s Disease insect vectors from Arizona vineyards.</title>
        <authorList>
            <person name="Tassone E.E."/>
        </authorList>
    </citation>
    <scope>NUCLEOTIDE SEQUENCE</scope>
</reference>
<evidence type="ECO:0000259" key="15">
    <source>
        <dbReference type="Pfam" id="PF25294"/>
    </source>
</evidence>
<evidence type="ECO:0000256" key="6">
    <source>
        <dbReference type="ARBA" id="ARBA00022692"/>
    </source>
</evidence>
<evidence type="ECO:0000256" key="7">
    <source>
        <dbReference type="ARBA" id="ARBA00022729"/>
    </source>
</evidence>
<dbReference type="GO" id="GO:0009897">
    <property type="term" value="C:external side of plasma membrane"/>
    <property type="evidence" value="ECO:0007669"/>
    <property type="project" value="TreeGrafter"/>
</dbReference>
<evidence type="ECO:0008006" key="17">
    <source>
        <dbReference type="Google" id="ProtNLM"/>
    </source>
</evidence>
<feature type="signal peptide" evidence="13">
    <location>
        <begin position="1"/>
        <end position="19"/>
    </location>
</feature>
<dbReference type="AlphaFoldDB" id="A0A1B6D6Y8"/>
<keyword evidence="9 12" id="KW-1133">Transmembrane helix</keyword>
<dbReference type="GO" id="GO:0031982">
    <property type="term" value="C:vesicle"/>
    <property type="evidence" value="ECO:0007669"/>
    <property type="project" value="UniProtKB-SubCell"/>
</dbReference>
<evidence type="ECO:0000259" key="14">
    <source>
        <dbReference type="Pfam" id="PF07850"/>
    </source>
</evidence>
<dbReference type="GO" id="GO:0030177">
    <property type="term" value="P:positive regulation of Wnt signaling pathway"/>
    <property type="evidence" value="ECO:0007669"/>
    <property type="project" value="TreeGrafter"/>
</dbReference>
<keyword evidence="5" id="KW-0165">Cleavage on pair of basic residues</keyword>
<evidence type="ECO:0000256" key="5">
    <source>
        <dbReference type="ARBA" id="ARBA00022685"/>
    </source>
</evidence>
<comment type="subcellular location">
    <subcellularLocation>
        <location evidence="2">Cell membrane</location>
        <topology evidence="2">Single-pass type I membrane protein</topology>
    </subcellularLocation>
    <subcellularLocation>
        <location evidence="1">Endoplasmic reticulum membrane</location>
        <topology evidence="1">Single-pass type I membrane protein</topology>
    </subcellularLocation>
    <subcellularLocation>
        <location evidence="3">Vesicle</location>
    </subcellularLocation>
</comment>
<name>A0A1B6D6Y8_9HEMI</name>
<dbReference type="GO" id="GO:0005789">
    <property type="term" value="C:endoplasmic reticulum membrane"/>
    <property type="evidence" value="ECO:0007669"/>
    <property type="project" value="UniProtKB-SubCell"/>
</dbReference>
<evidence type="ECO:0000256" key="8">
    <source>
        <dbReference type="ARBA" id="ARBA00022824"/>
    </source>
</evidence>
<feature type="domain" description="Renin receptor N-terminal" evidence="15">
    <location>
        <begin position="21"/>
        <end position="253"/>
    </location>
</feature>
<evidence type="ECO:0000256" key="9">
    <source>
        <dbReference type="ARBA" id="ARBA00022989"/>
    </source>
</evidence>
<gene>
    <name evidence="16" type="ORF">g.31965</name>
</gene>
<keyword evidence="10 12" id="KW-0472">Membrane</keyword>
<evidence type="ECO:0000256" key="1">
    <source>
        <dbReference type="ARBA" id="ARBA00004115"/>
    </source>
</evidence>
<evidence type="ECO:0000256" key="13">
    <source>
        <dbReference type="SAM" id="SignalP"/>
    </source>
</evidence>
<keyword evidence="7 13" id="KW-0732">Signal</keyword>
<dbReference type="GO" id="GO:0098588">
    <property type="term" value="C:bounding membrane of organelle"/>
    <property type="evidence" value="ECO:0007669"/>
    <property type="project" value="UniProtKB-ARBA"/>
</dbReference>
<dbReference type="Pfam" id="PF25294">
    <property type="entry name" value="RENR_N"/>
    <property type="match status" value="1"/>
</dbReference>
<evidence type="ECO:0000256" key="4">
    <source>
        <dbReference type="ARBA" id="ARBA00022475"/>
    </source>
</evidence>
<dbReference type="PANTHER" id="PTHR13351">
    <property type="entry name" value="RENIN RECEPTOR"/>
    <property type="match status" value="1"/>
</dbReference>